<accession>A0ABN7AJS7</accession>
<evidence type="ECO:0000313" key="2">
    <source>
        <dbReference type="Proteomes" id="UP001307889"/>
    </source>
</evidence>
<name>A0ABN7AJS7_9HEMI</name>
<dbReference type="EMBL" id="AP028911">
    <property type="protein sequence ID" value="BES92515.1"/>
    <property type="molecule type" value="Genomic_DNA"/>
</dbReference>
<evidence type="ECO:0000313" key="1">
    <source>
        <dbReference type="EMBL" id="BES92515.1"/>
    </source>
</evidence>
<keyword evidence="2" id="KW-1185">Reference proteome</keyword>
<dbReference type="Proteomes" id="UP001307889">
    <property type="component" value="Chromosome 3"/>
</dbReference>
<sequence>MIGNTAGASRLQVKRSNEGSTVKKKGFLDFESWGVLPRVWGSQQDQSYSGRVTRNYVLSYCATLIHRVTWSVGPDCVPCFLVIGENLN</sequence>
<proteinExistence type="predicted"/>
<protein>
    <submittedName>
        <fullName evidence="1">Uncharacterized protein</fullName>
    </submittedName>
</protein>
<gene>
    <name evidence="1" type="ORF">NTJ_05324</name>
</gene>
<organism evidence="1 2">
    <name type="scientific">Nesidiocoris tenuis</name>
    <dbReference type="NCBI Taxonomy" id="355587"/>
    <lineage>
        <taxon>Eukaryota</taxon>
        <taxon>Metazoa</taxon>
        <taxon>Ecdysozoa</taxon>
        <taxon>Arthropoda</taxon>
        <taxon>Hexapoda</taxon>
        <taxon>Insecta</taxon>
        <taxon>Pterygota</taxon>
        <taxon>Neoptera</taxon>
        <taxon>Paraneoptera</taxon>
        <taxon>Hemiptera</taxon>
        <taxon>Heteroptera</taxon>
        <taxon>Panheteroptera</taxon>
        <taxon>Cimicomorpha</taxon>
        <taxon>Miridae</taxon>
        <taxon>Dicyphina</taxon>
        <taxon>Nesidiocoris</taxon>
    </lineage>
</organism>
<reference evidence="1 2" key="1">
    <citation type="submission" date="2023-09" db="EMBL/GenBank/DDBJ databases">
        <title>Nesidiocoris tenuis whole genome shotgun sequence.</title>
        <authorList>
            <person name="Shibata T."/>
            <person name="Shimoda M."/>
            <person name="Kobayashi T."/>
            <person name="Uehara T."/>
        </authorList>
    </citation>
    <scope>NUCLEOTIDE SEQUENCE [LARGE SCALE GENOMIC DNA]</scope>
    <source>
        <strain evidence="1 2">Japan</strain>
    </source>
</reference>